<accession>A0A813MYJ6</accession>
<feature type="compositionally biased region" description="Basic residues" evidence="1">
    <location>
        <begin position="30"/>
        <end position="42"/>
    </location>
</feature>
<reference evidence="2" key="1">
    <citation type="submission" date="2021-02" db="EMBL/GenBank/DDBJ databases">
        <authorList>
            <person name="Nowell W R."/>
        </authorList>
    </citation>
    <scope>NUCLEOTIDE SEQUENCE</scope>
</reference>
<dbReference type="Proteomes" id="UP000663832">
    <property type="component" value="Unassembled WGS sequence"/>
</dbReference>
<sequence>MVKKNEASTDFEDYALRESQIITAYGGVAKHSRPKGSKHKSNGRPSSGETTNRSSRSHKAHAHTPRHEAHDKAHAKLNANSGPVYFQKVTKNHNRTKKPNPPQNPKQNIYSTDQSTSKSTKSTVPTVKEKGCCCCCTIL</sequence>
<feature type="region of interest" description="Disordered" evidence="1">
    <location>
        <begin position="25"/>
        <end position="125"/>
    </location>
</feature>
<protein>
    <submittedName>
        <fullName evidence="2">Uncharacterized protein</fullName>
    </submittedName>
</protein>
<evidence type="ECO:0000313" key="2">
    <source>
        <dbReference type="EMBL" id="CAF0730025.1"/>
    </source>
</evidence>
<feature type="compositionally biased region" description="Low complexity" evidence="1">
    <location>
        <begin position="115"/>
        <end position="125"/>
    </location>
</feature>
<name>A0A813MYJ6_9BILA</name>
<proteinExistence type="predicted"/>
<feature type="compositionally biased region" description="Basic and acidic residues" evidence="1">
    <location>
        <begin position="65"/>
        <end position="74"/>
    </location>
</feature>
<keyword evidence="3" id="KW-1185">Reference proteome</keyword>
<organism evidence="2 3">
    <name type="scientific">Adineta steineri</name>
    <dbReference type="NCBI Taxonomy" id="433720"/>
    <lineage>
        <taxon>Eukaryota</taxon>
        <taxon>Metazoa</taxon>
        <taxon>Spiralia</taxon>
        <taxon>Gnathifera</taxon>
        <taxon>Rotifera</taxon>
        <taxon>Eurotatoria</taxon>
        <taxon>Bdelloidea</taxon>
        <taxon>Adinetida</taxon>
        <taxon>Adinetidae</taxon>
        <taxon>Adineta</taxon>
    </lineage>
</organism>
<evidence type="ECO:0000256" key="1">
    <source>
        <dbReference type="SAM" id="MobiDB-lite"/>
    </source>
</evidence>
<gene>
    <name evidence="2" type="ORF">QVE165_LOCUS180</name>
</gene>
<dbReference type="EMBL" id="CAJNOM010000001">
    <property type="protein sequence ID" value="CAF0730025.1"/>
    <property type="molecule type" value="Genomic_DNA"/>
</dbReference>
<dbReference type="OrthoDB" id="10095423at2759"/>
<evidence type="ECO:0000313" key="3">
    <source>
        <dbReference type="Proteomes" id="UP000663832"/>
    </source>
</evidence>
<feature type="compositionally biased region" description="Basic residues" evidence="1">
    <location>
        <begin position="55"/>
        <end position="64"/>
    </location>
</feature>
<feature type="compositionally biased region" description="Polar residues" evidence="1">
    <location>
        <begin position="43"/>
        <end position="54"/>
    </location>
</feature>
<dbReference type="AlphaFoldDB" id="A0A813MYJ6"/>
<comment type="caution">
    <text evidence="2">The sequence shown here is derived from an EMBL/GenBank/DDBJ whole genome shotgun (WGS) entry which is preliminary data.</text>
</comment>